<gene>
    <name evidence="3" type="ORF">HCJ92_19210</name>
</gene>
<dbReference type="Gene3D" id="3.30.450.40">
    <property type="match status" value="1"/>
</dbReference>
<sequence>GGTRAAGPVTEHPIGRSGPTGTGGEPAAGHTAGPAAAAGDERGGAPGREAGRTPGAADGPRSRLIRITETPGPPEPGSAVAGVPLSYRRGHPALEALDRGVPVRATGGTARGGTARVAAGAPWAVVHRWPGDAVHALCVPLRSRGRVLGVVTFLRGSGRSGFDRADAAFAEDVALRVAAAVDLAGALD</sequence>
<name>A0ABX1ARL1_9ACTN</name>
<accession>A0ABX1ARL1</accession>
<keyword evidence="4" id="KW-1185">Reference proteome</keyword>
<dbReference type="Pfam" id="PF13185">
    <property type="entry name" value="GAF_2"/>
    <property type="match status" value="1"/>
</dbReference>
<feature type="compositionally biased region" description="Low complexity" evidence="1">
    <location>
        <begin position="27"/>
        <end position="38"/>
    </location>
</feature>
<dbReference type="EMBL" id="JAAVJB010000203">
    <property type="protein sequence ID" value="NJP68366.1"/>
    <property type="molecule type" value="Genomic_DNA"/>
</dbReference>
<dbReference type="RefSeq" id="WP_167934869.1">
    <property type="nucleotide sequence ID" value="NZ_JAAVJB010000203.1"/>
</dbReference>
<dbReference type="InterPro" id="IPR003018">
    <property type="entry name" value="GAF"/>
</dbReference>
<dbReference type="SUPFAM" id="SSF55781">
    <property type="entry name" value="GAF domain-like"/>
    <property type="match status" value="1"/>
</dbReference>
<feature type="non-terminal residue" evidence="3">
    <location>
        <position position="1"/>
    </location>
</feature>
<evidence type="ECO:0000313" key="3">
    <source>
        <dbReference type="EMBL" id="NJP68366.1"/>
    </source>
</evidence>
<feature type="domain" description="GAF" evidence="2">
    <location>
        <begin position="86"/>
        <end position="182"/>
    </location>
</feature>
<dbReference type="Proteomes" id="UP000746503">
    <property type="component" value="Unassembled WGS sequence"/>
</dbReference>
<evidence type="ECO:0000256" key="1">
    <source>
        <dbReference type="SAM" id="MobiDB-lite"/>
    </source>
</evidence>
<dbReference type="InterPro" id="IPR029016">
    <property type="entry name" value="GAF-like_dom_sf"/>
</dbReference>
<proteinExistence type="predicted"/>
<reference evidence="3 4" key="1">
    <citation type="submission" date="2020-03" db="EMBL/GenBank/DDBJ databases">
        <title>Draft genome of Streptomyces sp. ventii, isolated from the Axial Seamount in the Pacific Ocean, and resequencing of the two type strains Streptomyces lonarensis strain NCL 716 and Streptomyces bohaiensis strain 11A07.</title>
        <authorList>
            <person name="Loughran R.M."/>
            <person name="Pfannmuller K.M."/>
            <person name="Wasson B.J."/>
            <person name="Deadmond M.C."/>
            <person name="Paddock B.E."/>
            <person name="Koyack M.J."/>
            <person name="Gallegos D.A."/>
            <person name="Mitchell E.A."/>
            <person name="Ushijima B."/>
            <person name="Saw J.H."/>
            <person name="Mcphail K.L."/>
            <person name="Videau P."/>
        </authorList>
    </citation>
    <scope>NUCLEOTIDE SEQUENCE [LARGE SCALE GENOMIC DNA]</scope>
    <source>
        <strain evidence="4">5675061</strain>
    </source>
</reference>
<evidence type="ECO:0000313" key="4">
    <source>
        <dbReference type="Proteomes" id="UP000746503"/>
    </source>
</evidence>
<feature type="region of interest" description="Disordered" evidence="1">
    <location>
        <begin position="1"/>
        <end position="81"/>
    </location>
</feature>
<protein>
    <submittedName>
        <fullName evidence="3">GAF domain-containing protein</fullName>
    </submittedName>
</protein>
<comment type="caution">
    <text evidence="3">The sequence shown here is derived from an EMBL/GenBank/DDBJ whole genome shotgun (WGS) entry which is preliminary data.</text>
</comment>
<evidence type="ECO:0000259" key="2">
    <source>
        <dbReference type="Pfam" id="PF13185"/>
    </source>
</evidence>
<organism evidence="3 4">
    <name type="scientific">Streptomyces spiramenti</name>
    <dbReference type="NCBI Taxonomy" id="2720606"/>
    <lineage>
        <taxon>Bacteria</taxon>
        <taxon>Bacillati</taxon>
        <taxon>Actinomycetota</taxon>
        <taxon>Actinomycetes</taxon>
        <taxon>Kitasatosporales</taxon>
        <taxon>Streptomycetaceae</taxon>
        <taxon>Streptomyces</taxon>
    </lineage>
</organism>